<gene>
    <name evidence="3" type="ORF">GC722_02980</name>
</gene>
<dbReference type="AlphaFoldDB" id="A0A6A9UQ21"/>
<keyword evidence="2" id="KW-0732">Signal</keyword>
<name>A0A6A9UQ21_9ACTN</name>
<organism evidence="3 4">
    <name type="scientific">Auraticoccus cholistanensis</name>
    <dbReference type="NCBI Taxonomy" id="2656650"/>
    <lineage>
        <taxon>Bacteria</taxon>
        <taxon>Bacillati</taxon>
        <taxon>Actinomycetota</taxon>
        <taxon>Actinomycetes</taxon>
        <taxon>Propionibacteriales</taxon>
        <taxon>Propionibacteriaceae</taxon>
        <taxon>Auraticoccus</taxon>
    </lineage>
</organism>
<feature type="region of interest" description="Disordered" evidence="1">
    <location>
        <begin position="27"/>
        <end position="64"/>
    </location>
</feature>
<accession>A0A6A9UQ21</accession>
<evidence type="ECO:0000313" key="3">
    <source>
        <dbReference type="EMBL" id="MVA74996.1"/>
    </source>
</evidence>
<protein>
    <recommendedName>
        <fullName evidence="5">DNA primase</fullName>
    </recommendedName>
</protein>
<sequence>MSLSLILRAALAALALVLMTTAVSNCGAEAPVPGQQQPAEDGDEDGSNQGGDDEGDEGDEGDDD</sequence>
<dbReference type="EMBL" id="WPCU01000004">
    <property type="protein sequence ID" value="MVA74996.1"/>
    <property type="molecule type" value="Genomic_DNA"/>
</dbReference>
<evidence type="ECO:0000256" key="1">
    <source>
        <dbReference type="SAM" id="MobiDB-lite"/>
    </source>
</evidence>
<dbReference type="RefSeq" id="WP_156607868.1">
    <property type="nucleotide sequence ID" value="NZ_WPCU01000004.1"/>
</dbReference>
<evidence type="ECO:0000256" key="2">
    <source>
        <dbReference type="SAM" id="SignalP"/>
    </source>
</evidence>
<evidence type="ECO:0000313" key="4">
    <source>
        <dbReference type="Proteomes" id="UP000435304"/>
    </source>
</evidence>
<feature type="chain" id="PRO_5038712447" description="DNA primase" evidence="2">
    <location>
        <begin position="25"/>
        <end position="64"/>
    </location>
</feature>
<keyword evidence="4" id="KW-1185">Reference proteome</keyword>
<reference evidence="3 4" key="1">
    <citation type="submission" date="2019-12" db="EMBL/GenBank/DDBJ databases">
        <title>Auraticoccus cholistani sp. nov., an actinomycete isolated from soil of Cholistan desert.</title>
        <authorList>
            <person name="Cheema M.T."/>
        </authorList>
    </citation>
    <scope>NUCLEOTIDE SEQUENCE [LARGE SCALE GENOMIC DNA]</scope>
    <source>
        <strain evidence="3 4">F435</strain>
    </source>
</reference>
<evidence type="ECO:0008006" key="5">
    <source>
        <dbReference type="Google" id="ProtNLM"/>
    </source>
</evidence>
<comment type="caution">
    <text evidence="3">The sequence shown here is derived from an EMBL/GenBank/DDBJ whole genome shotgun (WGS) entry which is preliminary data.</text>
</comment>
<feature type="signal peptide" evidence="2">
    <location>
        <begin position="1"/>
        <end position="24"/>
    </location>
</feature>
<dbReference type="Proteomes" id="UP000435304">
    <property type="component" value="Unassembled WGS sequence"/>
</dbReference>
<proteinExistence type="predicted"/>
<feature type="compositionally biased region" description="Acidic residues" evidence="1">
    <location>
        <begin position="40"/>
        <end position="64"/>
    </location>
</feature>